<gene>
    <name evidence="1" type="ORF">chiPu_0033536</name>
</gene>
<dbReference type="Proteomes" id="UP000287033">
    <property type="component" value="Unassembled WGS sequence"/>
</dbReference>
<protein>
    <submittedName>
        <fullName evidence="1">Uncharacterized protein</fullName>
    </submittedName>
</protein>
<evidence type="ECO:0000313" key="1">
    <source>
        <dbReference type="EMBL" id="GCC49149.1"/>
    </source>
</evidence>
<accession>A0A401U2N8</accession>
<sequence>MKPASTHEASASATGYLFQCRYALLAGLQAIAKSPQLEISIEKFDDVGFEVNGEPTQLIQ</sequence>
<evidence type="ECO:0000313" key="2">
    <source>
        <dbReference type="Proteomes" id="UP000287033"/>
    </source>
</evidence>
<dbReference type="EMBL" id="BEZZ01265276">
    <property type="protein sequence ID" value="GCC49149.1"/>
    <property type="molecule type" value="Genomic_DNA"/>
</dbReference>
<proteinExistence type="predicted"/>
<reference evidence="1 2" key="1">
    <citation type="journal article" date="2018" name="Nat. Ecol. Evol.">
        <title>Shark genomes provide insights into elasmobranch evolution and the origin of vertebrates.</title>
        <authorList>
            <person name="Hara Y"/>
            <person name="Yamaguchi K"/>
            <person name="Onimaru K"/>
            <person name="Kadota M"/>
            <person name="Koyanagi M"/>
            <person name="Keeley SD"/>
            <person name="Tatsumi K"/>
            <person name="Tanaka K"/>
            <person name="Motone F"/>
            <person name="Kageyama Y"/>
            <person name="Nozu R"/>
            <person name="Adachi N"/>
            <person name="Nishimura O"/>
            <person name="Nakagawa R"/>
            <person name="Tanegashima C"/>
            <person name="Kiyatake I"/>
            <person name="Matsumoto R"/>
            <person name="Murakumo K"/>
            <person name="Nishida K"/>
            <person name="Terakita A"/>
            <person name="Kuratani S"/>
            <person name="Sato K"/>
            <person name="Hyodo S Kuraku.S."/>
        </authorList>
    </citation>
    <scope>NUCLEOTIDE SEQUENCE [LARGE SCALE GENOMIC DNA]</scope>
</reference>
<name>A0A401U2N8_CHIPU</name>
<comment type="caution">
    <text evidence="1">The sequence shown here is derived from an EMBL/GenBank/DDBJ whole genome shotgun (WGS) entry which is preliminary data.</text>
</comment>
<dbReference type="AlphaFoldDB" id="A0A401U2N8"/>
<organism evidence="1 2">
    <name type="scientific">Chiloscyllium punctatum</name>
    <name type="common">Brownbanded bambooshark</name>
    <name type="synonym">Hemiscyllium punctatum</name>
    <dbReference type="NCBI Taxonomy" id="137246"/>
    <lineage>
        <taxon>Eukaryota</taxon>
        <taxon>Metazoa</taxon>
        <taxon>Chordata</taxon>
        <taxon>Craniata</taxon>
        <taxon>Vertebrata</taxon>
        <taxon>Chondrichthyes</taxon>
        <taxon>Elasmobranchii</taxon>
        <taxon>Galeomorphii</taxon>
        <taxon>Galeoidea</taxon>
        <taxon>Orectolobiformes</taxon>
        <taxon>Hemiscylliidae</taxon>
        <taxon>Chiloscyllium</taxon>
    </lineage>
</organism>
<feature type="non-terminal residue" evidence="1">
    <location>
        <position position="60"/>
    </location>
</feature>
<keyword evidence="2" id="KW-1185">Reference proteome</keyword>